<evidence type="ECO:0000313" key="3">
    <source>
        <dbReference type="Proteomes" id="UP000325008"/>
    </source>
</evidence>
<feature type="compositionally biased region" description="Low complexity" evidence="1">
    <location>
        <begin position="15"/>
        <end position="26"/>
    </location>
</feature>
<comment type="caution">
    <text evidence="2">The sequence shown here is derived from an EMBL/GenBank/DDBJ whole genome shotgun (WGS) entry which is preliminary data.</text>
</comment>
<dbReference type="Pfam" id="PF01803">
    <property type="entry name" value="LIM_bind"/>
    <property type="match status" value="2"/>
</dbReference>
<feature type="compositionally biased region" description="Low complexity" evidence="1">
    <location>
        <begin position="860"/>
        <end position="878"/>
    </location>
</feature>
<gene>
    <name evidence="2" type="ORF">PSANT_06536</name>
</gene>
<dbReference type="Proteomes" id="UP000325008">
    <property type="component" value="Unassembled WGS sequence"/>
</dbReference>
<feature type="compositionally biased region" description="Low complexity" evidence="1">
    <location>
        <begin position="296"/>
        <end position="311"/>
    </location>
</feature>
<evidence type="ECO:0000313" key="2">
    <source>
        <dbReference type="EMBL" id="SPO48845.1"/>
    </source>
</evidence>
<feature type="region of interest" description="Disordered" evidence="1">
    <location>
        <begin position="1"/>
        <end position="454"/>
    </location>
</feature>
<organism evidence="2 3">
    <name type="scientific">Pseudozyma antarctica</name>
    <name type="common">Yeast</name>
    <name type="synonym">Candida antarctica</name>
    <dbReference type="NCBI Taxonomy" id="84753"/>
    <lineage>
        <taxon>Eukaryota</taxon>
        <taxon>Fungi</taxon>
        <taxon>Dikarya</taxon>
        <taxon>Basidiomycota</taxon>
        <taxon>Ustilaginomycotina</taxon>
        <taxon>Ustilaginomycetes</taxon>
        <taxon>Ustilaginales</taxon>
        <taxon>Ustilaginaceae</taxon>
        <taxon>Moesziomyces</taxon>
    </lineage>
</organism>
<feature type="compositionally biased region" description="Polar residues" evidence="1">
    <location>
        <begin position="708"/>
        <end position="718"/>
    </location>
</feature>
<dbReference type="InterPro" id="IPR029005">
    <property type="entry name" value="LIM-bd/SEUSS"/>
</dbReference>
<feature type="compositionally biased region" description="Low complexity" evidence="1">
    <location>
        <begin position="376"/>
        <end position="394"/>
    </location>
</feature>
<evidence type="ECO:0000256" key="1">
    <source>
        <dbReference type="SAM" id="MobiDB-lite"/>
    </source>
</evidence>
<feature type="compositionally biased region" description="Low complexity" evidence="1">
    <location>
        <begin position="46"/>
        <end position="119"/>
    </location>
</feature>
<feature type="compositionally biased region" description="Low complexity" evidence="1">
    <location>
        <begin position="165"/>
        <end position="262"/>
    </location>
</feature>
<keyword evidence="3" id="KW-1185">Reference proteome</keyword>
<reference evidence="2" key="1">
    <citation type="submission" date="2018-03" db="EMBL/GenBank/DDBJ databases">
        <authorList>
            <person name="Guldener U."/>
        </authorList>
    </citation>
    <scope>NUCLEOTIDE SEQUENCE [LARGE SCALE GENOMIC DNA]</scope>
    <source>
        <strain evidence="2">ATCC34888</strain>
    </source>
</reference>
<name>A0A5C3FYE2_PSEA2</name>
<feature type="compositionally biased region" description="Low complexity" evidence="1">
    <location>
        <begin position="418"/>
        <end position="448"/>
    </location>
</feature>
<feature type="compositionally biased region" description="Low complexity" evidence="1">
    <location>
        <begin position="270"/>
        <end position="282"/>
    </location>
</feature>
<dbReference type="EMBL" id="OOIQ01000021">
    <property type="protein sequence ID" value="SPO48845.1"/>
    <property type="molecule type" value="Genomic_DNA"/>
</dbReference>
<feature type="compositionally biased region" description="Gly residues" evidence="1">
    <location>
        <begin position="844"/>
        <end position="859"/>
    </location>
</feature>
<feature type="region of interest" description="Disordered" evidence="1">
    <location>
        <begin position="708"/>
        <end position="767"/>
    </location>
</feature>
<sequence length="941" mass="102368">MLPNNAFHMQPHMAQQQQSQQQQQQQHPGAMQNAANFAMQPSVYAQQQSQQMQPPPSHQQQLQQHQLQQQHHQHQMQQQQQQLQHQQQQQQQQQQQHQQHLAQHHQQQPNHPHQHQPQPSVVYAGGPPSAASVNQPVHMANPSAGSSAYHPTMQQHQAQMARIAQASQPQLGNPQQQQQRPPQGSALTPQQHQHQLQHQQQMQLMQQQQQQHQMQTPQQQQHAAQHQHQQVMLHQQQQQQQQQQRQQQQQQQLHHPHQHPAQPQTPQPQQPQQQHQPQQHMPSHSQVTLQSHPQTQQAQQAQQQQAQQQQASLAAPSLHRQNSLPPSAQGHHSNNNSQPATANNSPLPSALAHRAAQPGPHRTPTPISHAAHPMQSTASAASAPPNAASSMPSPQVNAPMPLRQASVPLNHPGPPTPTHTRPPSAAPTPALQSANPPASAMPMPRPNSTSPNASQMLHKAAAQAFATPVPAGANGAVSMGSSNVDSMAGAPGPNPHLQSHFPPGAGVLRLLQYSEALGSGANRSDIDYWQTFVNEFFVPTGVYRLILWNATSREQKGFEIPTCVLPRFMLTNYVSGLRSSQLQLETPREYQTGWPPVKPLPPPPASHKFVNSFPSANVTHHVDTKQATFVSSFESGWQVQMSGRLRASFVPWALEQPGEPGKMDVQLRLESLDFTVHAHAGYLPRVAIQMSKVDHPLPSSLVASIRSTSDKAGSSLPNGTKKGQARGTAARKEEAKDDSNRGDEGAPAIKLEEGTGTSSDDDAKSQSGFSVAVERTFVPDYPVNEYGISLRAMRCLEITESVCQLRDLIDMSMRDKLGPIDALRKFAGQYRDMQSGRATAQVGAAGGALGDANGNGNGNGNAASAQQQQQQPAVNSAATPGPPPMGRSPSAHGRPLENGTGSNHASPVVANGVTSLKRKGKTAPSPSPKLAATANPAKRQR</sequence>
<protein>
    <submittedName>
        <fullName evidence="2">Uncharacterized protein</fullName>
    </submittedName>
</protein>
<accession>A0A5C3FYE2</accession>
<feature type="region of interest" description="Disordered" evidence="1">
    <location>
        <begin position="842"/>
        <end position="941"/>
    </location>
</feature>
<feature type="compositionally biased region" description="Polar residues" evidence="1">
    <location>
        <begin position="319"/>
        <end position="347"/>
    </location>
</feature>
<dbReference type="OrthoDB" id="774557at2759"/>
<feature type="compositionally biased region" description="Polar residues" evidence="1">
    <location>
        <begin position="283"/>
        <end position="295"/>
    </location>
</feature>
<dbReference type="AlphaFoldDB" id="A0A5C3FYE2"/>
<dbReference type="PANTHER" id="PTHR10378">
    <property type="entry name" value="LIM DOMAIN-BINDING PROTEIN"/>
    <property type="match status" value="1"/>
</dbReference>
<proteinExistence type="predicted"/>
<feature type="compositionally biased region" description="Basic and acidic residues" evidence="1">
    <location>
        <begin position="730"/>
        <end position="744"/>
    </location>
</feature>